<reference evidence="2 3" key="1">
    <citation type="submission" date="2018-10" db="EMBL/GenBank/DDBJ databases">
        <title>Complete genome sequence of Brevundimonas naejangsanensis BRV3.</title>
        <authorList>
            <person name="Berrios L."/>
            <person name="Ely B."/>
        </authorList>
    </citation>
    <scope>NUCLEOTIDE SEQUENCE [LARGE SCALE GENOMIC DNA]</scope>
    <source>
        <strain evidence="2 3">BRV3</strain>
    </source>
</reference>
<dbReference type="Proteomes" id="UP000276984">
    <property type="component" value="Chromosome"/>
</dbReference>
<dbReference type="OrthoDB" id="7448238at2"/>
<gene>
    <name evidence="2" type="ORF">D8I30_00755</name>
</gene>
<proteinExistence type="predicted"/>
<feature type="chain" id="PRO_5019740288" evidence="1">
    <location>
        <begin position="25"/>
        <end position="159"/>
    </location>
</feature>
<dbReference type="EMBL" id="CP032707">
    <property type="protein sequence ID" value="AYG93873.1"/>
    <property type="molecule type" value="Genomic_DNA"/>
</dbReference>
<name>A0A494RFI3_9CAUL</name>
<evidence type="ECO:0000313" key="2">
    <source>
        <dbReference type="EMBL" id="AYG93873.1"/>
    </source>
</evidence>
<dbReference type="AlphaFoldDB" id="A0A494RFI3"/>
<feature type="signal peptide" evidence="1">
    <location>
        <begin position="1"/>
        <end position="24"/>
    </location>
</feature>
<sequence length="159" mass="15621">MYKKIAAVSAALLVAASFSAPAFAHVSPAPTTVSLDGFLNLSQTLNINCAASLTLTINADGHTGSITGGSIDPGDWQCALVNPSNFPWAVTIGHADANGDAPVTISGLSSTSIAGDCSGNVSGTISSPGVIVLDDTIPGVPGPCHISGALVSSSSLTVS</sequence>
<evidence type="ECO:0000256" key="1">
    <source>
        <dbReference type="SAM" id="SignalP"/>
    </source>
</evidence>
<evidence type="ECO:0000313" key="3">
    <source>
        <dbReference type="Proteomes" id="UP000276984"/>
    </source>
</evidence>
<dbReference type="RefSeq" id="WP_121481033.1">
    <property type="nucleotide sequence ID" value="NZ_CP032707.1"/>
</dbReference>
<keyword evidence="3" id="KW-1185">Reference proteome</keyword>
<protein>
    <submittedName>
        <fullName evidence="2">Protein activator of alkane oxidation PraB</fullName>
    </submittedName>
</protein>
<keyword evidence="1" id="KW-0732">Signal</keyword>
<organism evidence="2 3">
    <name type="scientific">Brevundimonas naejangsanensis</name>
    <dbReference type="NCBI Taxonomy" id="588932"/>
    <lineage>
        <taxon>Bacteria</taxon>
        <taxon>Pseudomonadati</taxon>
        <taxon>Pseudomonadota</taxon>
        <taxon>Alphaproteobacteria</taxon>
        <taxon>Caulobacterales</taxon>
        <taxon>Caulobacteraceae</taxon>
        <taxon>Brevundimonas</taxon>
    </lineage>
</organism>
<accession>A0A494RFI3</accession>